<dbReference type="InterPro" id="IPR003594">
    <property type="entry name" value="HATPase_dom"/>
</dbReference>
<dbReference type="PRINTS" id="PR00344">
    <property type="entry name" value="BCTRLSENSOR"/>
</dbReference>
<dbReference type="InterPro" id="IPR000700">
    <property type="entry name" value="PAS-assoc_C"/>
</dbReference>
<dbReference type="SMART" id="SM00091">
    <property type="entry name" value="PAS"/>
    <property type="match status" value="3"/>
</dbReference>
<dbReference type="CDD" id="cd00082">
    <property type="entry name" value="HisKA"/>
    <property type="match status" value="1"/>
</dbReference>
<dbReference type="Gene3D" id="3.30.450.20">
    <property type="entry name" value="PAS domain"/>
    <property type="match status" value="3"/>
</dbReference>
<evidence type="ECO:0000256" key="3">
    <source>
        <dbReference type="ARBA" id="ARBA00022553"/>
    </source>
</evidence>
<feature type="domain" description="Histidine kinase" evidence="5">
    <location>
        <begin position="524"/>
        <end position="769"/>
    </location>
</feature>
<dbReference type="CDD" id="cd00130">
    <property type="entry name" value="PAS"/>
    <property type="match status" value="3"/>
</dbReference>
<keyword evidence="9" id="KW-1185">Reference proteome</keyword>
<dbReference type="NCBIfam" id="TIGR00229">
    <property type="entry name" value="sensory_box"/>
    <property type="match status" value="3"/>
</dbReference>
<feature type="domain" description="PAS" evidence="6">
    <location>
        <begin position="390"/>
        <end position="437"/>
    </location>
</feature>
<dbReference type="InterPro" id="IPR013656">
    <property type="entry name" value="PAS_4"/>
</dbReference>
<keyword evidence="8" id="KW-0808">Transferase</keyword>
<dbReference type="KEGG" id="dde:Dde_3038"/>
<evidence type="ECO:0000256" key="1">
    <source>
        <dbReference type="ARBA" id="ARBA00000085"/>
    </source>
</evidence>
<dbReference type="GO" id="GO:0000155">
    <property type="term" value="F:phosphorelay sensor kinase activity"/>
    <property type="evidence" value="ECO:0007669"/>
    <property type="project" value="InterPro"/>
</dbReference>
<comment type="catalytic activity">
    <reaction evidence="1">
        <text>ATP + protein L-histidine = ADP + protein N-phospho-L-histidine.</text>
        <dbReference type="EC" id="2.7.13.3"/>
    </reaction>
</comment>
<evidence type="ECO:0000259" key="6">
    <source>
        <dbReference type="PROSITE" id="PS50112"/>
    </source>
</evidence>
<dbReference type="InterPro" id="IPR005467">
    <property type="entry name" value="His_kinase_dom"/>
</dbReference>
<name>Q30WW4_OLEA2</name>
<dbReference type="Proteomes" id="UP000002710">
    <property type="component" value="Chromosome"/>
</dbReference>
<accession>Q30WW4</accession>
<dbReference type="InterPro" id="IPR003661">
    <property type="entry name" value="HisK_dim/P_dom"/>
</dbReference>
<dbReference type="Pfam" id="PF02518">
    <property type="entry name" value="HATPase_c"/>
    <property type="match status" value="1"/>
</dbReference>
<reference evidence="8 9" key="1">
    <citation type="journal article" date="2011" name="J. Bacteriol.">
        <title>Complete genome sequence and updated annotation of Desulfovibrio alaskensis G20.</title>
        <authorList>
            <person name="Hauser L.J."/>
            <person name="Land M.L."/>
            <person name="Brown S.D."/>
            <person name="Larimer F."/>
            <person name="Keller K.L."/>
            <person name="Rapp-Giles B.J."/>
            <person name="Price M.N."/>
            <person name="Lin M."/>
            <person name="Bruce D.C."/>
            <person name="Detter J.C."/>
            <person name="Tapia R."/>
            <person name="Han C.S."/>
            <person name="Goodwin L.A."/>
            <person name="Cheng J.F."/>
            <person name="Pitluck S."/>
            <person name="Copeland A."/>
            <person name="Lucas S."/>
            <person name="Nolan M."/>
            <person name="Lapidus A.L."/>
            <person name="Palumbo A.V."/>
            <person name="Wall J.D."/>
        </authorList>
    </citation>
    <scope>NUCLEOTIDE SEQUENCE [LARGE SCALE GENOMIC DNA]</scope>
    <source>
        <strain evidence="9">ATCC BAA 1058 / DSM 17464 / G20</strain>
    </source>
</reference>
<keyword evidence="3" id="KW-0597">Phosphoprotein</keyword>
<dbReference type="InterPro" id="IPR036097">
    <property type="entry name" value="HisK_dim/P_sf"/>
</dbReference>
<evidence type="ECO:0000256" key="2">
    <source>
        <dbReference type="ARBA" id="ARBA00012438"/>
    </source>
</evidence>
<feature type="domain" description="PAC" evidence="7">
    <location>
        <begin position="208"/>
        <end position="265"/>
    </location>
</feature>
<keyword evidence="8" id="KW-0418">Kinase</keyword>
<dbReference type="PROSITE" id="PS50109">
    <property type="entry name" value="HIS_KIN"/>
    <property type="match status" value="1"/>
</dbReference>
<dbReference type="EC" id="2.7.13.3" evidence="2"/>
<dbReference type="InterPro" id="IPR004358">
    <property type="entry name" value="Sig_transdc_His_kin-like_C"/>
</dbReference>
<dbReference type="RefSeq" id="WP_011368803.1">
    <property type="nucleotide sequence ID" value="NC_007519.1"/>
</dbReference>
<dbReference type="PROSITE" id="PS50112">
    <property type="entry name" value="PAS"/>
    <property type="match status" value="3"/>
</dbReference>
<dbReference type="SMART" id="SM00387">
    <property type="entry name" value="HATPase_c"/>
    <property type="match status" value="1"/>
</dbReference>
<sequence>MMNSVSEGMKEYTGCPVADELLLAGLDDPLLIVAADSGHMLWTNQQGAVWCGLYAAETAAVQGIPPALASGWQHLTGLTVCGRLCCADALAVQWRGRRAVLLRGRTDTGKKEPPAENAQAGVGAPCAPRREDERYRIVYDTMAQGVVFQDRTGSIVCANAAAERLLGLGSDAMRGMDSHSGSWQAVDVDGSPLPGSAHPSMVALRTGRPVSGRVMGIRHQTTGAQRWLVVSATPLFTGGGSVPAEVFSTFEDITELAAARRELALYSERLQQVIDRSPLGVFLWQYQDGRFTFLHGNPASEAMLGITVAEYAGQELLEMLPELDPAVVPAEYANVMRTGIPWHSEQLDYADDVISGAFEVHAFRAGSEVLCVMFQDITQRKRTEAELATVTSLLQELIDVMPSVLVAVDTAGRVTRWNHAAESLTGISAAQAAGRELDGLFAWPAFVRNLLGSVQDGPECAHLEDAAWEHDGVVRHWDVTMYPLKEGGGGGYALRLDDVTSRVRLREMMIQSEKMLSVAGLAAGMAHEINNPLGAIAQAAQNCLRRMGTGLPANLHTAGELGLDLYAMQTYLDRRGIYAFMEDIRHSCSRAARIVSNMLAFSRTEKSPRSCADIHDVIRQAVVLAETDYDMKRKYDIKRVRVRYDFAENVPQVWCSVQDLQQVFLNLVRNSSQALSEQAGHAAPELLLRTSLQPEGRVEIRVCDNGPGMSEEAARRCFEPFYTTKPVGEGTGLGLYVSYLIIKQHQGTIHLNSGPQRGAEFVISLPALC</sequence>
<dbReference type="SUPFAM" id="SSF55785">
    <property type="entry name" value="PYP-like sensor domain (PAS domain)"/>
    <property type="match status" value="3"/>
</dbReference>
<dbReference type="PROSITE" id="PS50113">
    <property type="entry name" value="PAC"/>
    <property type="match status" value="1"/>
</dbReference>
<dbReference type="InterPro" id="IPR036890">
    <property type="entry name" value="HATPase_C_sf"/>
</dbReference>
<protein>
    <recommendedName>
        <fullName evidence="2">histidine kinase</fullName>
        <ecNumber evidence="2">2.7.13.3</ecNumber>
    </recommendedName>
</protein>
<dbReference type="Gene3D" id="3.30.565.10">
    <property type="entry name" value="Histidine kinase-like ATPase, C-terminal domain"/>
    <property type="match status" value="1"/>
</dbReference>
<organism evidence="8 9">
    <name type="scientific">Oleidesulfovibrio alaskensis (strain ATCC BAA-1058 / DSM 17464 / G20)</name>
    <name type="common">Desulfovibrio alaskensis</name>
    <dbReference type="NCBI Taxonomy" id="207559"/>
    <lineage>
        <taxon>Bacteria</taxon>
        <taxon>Pseudomonadati</taxon>
        <taxon>Thermodesulfobacteriota</taxon>
        <taxon>Desulfovibrionia</taxon>
        <taxon>Desulfovibrionales</taxon>
        <taxon>Desulfovibrionaceae</taxon>
        <taxon>Oleidesulfovibrio</taxon>
    </lineage>
</organism>
<gene>
    <name evidence="8" type="ordered locus">Dde_3038</name>
</gene>
<dbReference type="STRING" id="207559.Dde_3038"/>
<dbReference type="SUPFAM" id="SSF55874">
    <property type="entry name" value="ATPase domain of HSP90 chaperone/DNA topoisomerase II/histidine kinase"/>
    <property type="match status" value="1"/>
</dbReference>
<dbReference type="EMBL" id="CP000112">
    <property type="protein sequence ID" value="ABB39832.1"/>
    <property type="molecule type" value="Genomic_DNA"/>
</dbReference>
<evidence type="ECO:0000313" key="9">
    <source>
        <dbReference type="Proteomes" id="UP000002710"/>
    </source>
</evidence>
<dbReference type="Gene3D" id="1.10.287.130">
    <property type="match status" value="1"/>
</dbReference>
<evidence type="ECO:0000259" key="7">
    <source>
        <dbReference type="PROSITE" id="PS50113"/>
    </source>
</evidence>
<evidence type="ECO:0000259" key="5">
    <source>
        <dbReference type="PROSITE" id="PS50109"/>
    </source>
</evidence>
<dbReference type="SMART" id="SM00388">
    <property type="entry name" value="HisKA"/>
    <property type="match status" value="1"/>
</dbReference>
<dbReference type="InterPro" id="IPR000014">
    <property type="entry name" value="PAS"/>
</dbReference>
<feature type="domain" description="PAS" evidence="6">
    <location>
        <begin position="131"/>
        <end position="175"/>
    </location>
</feature>
<evidence type="ECO:0000313" key="8">
    <source>
        <dbReference type="EMBL" id="ABB39832.1"/>
    </source>
</evidence>
<dbReference type="AlphaFoldDB" id="Q30WW4"/>
<feature type="domain" description="PAS" evidence="6">
    <location>
        <begin position="266"/>
        <end position="339"/>
    </location>
</feature>
<dbReference type="Pfam" id="PF08448">
    <property type="entry name" value="PAS_4"/>
    <property type="match status" value="3"/>
</dbReference>
<dbReference type="eggNOG" id="COG5000">
    <property type="taxonomic scope" value="Bacteria"/>
</dbReference>
<dbReference type="HOGENOM" id="CLU_381621_0_0_7"/>
<feature type="region of interest" description="Disordered" evidence="4">
    <location>
        <begin position="106"/>
        <end position="126"/>
    </location>
</feature>
<proteinExistence type="predicted"/>
<dbReference type="PANTHER" id="PTHR43065">
    <property type="entry name" value="SENSOR HISTIDINE KINASE"/>
    <property type="match status" value="1"/>
</dbReference>
<dbReference type="PANTHER" id="PTHR43065:SF42">
    <property type="entry name" value="TWO-COMPONENT SENSOR PPRA"/>
    <property type="match status" value="1"/>
</dbReference>
<evidence type="ECO:0000256" key="4">
    <source>
        <dbReference type="SAM" id="MobiDB-lite"/>
    </source>
</evidence>
<dbReference type="InterPro" id="IPR035965">
    <property type="entry name" value="PAS-like_dom_sf"/>
</dbReference>
<dbReference type="SUPFAM" id="SSF47384">
    <property type="entry name" value="Homodimeric domain of signal transducing histidine kinase"/>
    <property type="match status" value="1"/>
</dbReference>
<dbReference type="eggNOG" id="COG4191">
    <property type="taxonomic scope" value="Bacteria"/>
</dbReference>